<organism evidence="2 3">
    <name type="scientific">Streptomyces venezuelae</name>
    <dbReference type="NCBI Taxonomy" id="54571"/>
    <lineage>
        <taxon>Bacteria</taxon>
        <taxon>Bacillati</taxon>
        <taxon>Actinomycetota</taxon>
        <taxon>Actinomycetes</taxon>
        <taxon>Kitasatosporales</taxon>
        <taxon>Streptomycetaceae</taxon>
        <taxon>Streptomyces</taxon>
    </lineage>
</organism>
<reference evidence="2 3" key="1">
    <citation type="submission" date="2018-05" db="EMBL/GenBank/DDBJ databases">
        <title>Streptomyces venezuelae.</title>
        <authorList>
            <person name="Kim W."/>
            <person name="Lee N."/>
            <person name="Cho B.-K."/>
        </authorList>
    </citation>
    <scope>NUCLEOTIDE SEQUENCE [LARGE SCALE GENOMIC DNA]</scope>
    <source>
        <strain evidence="2 3">ATCC 15068</strain>
    </source>
</reference>
<dbReference type="EMBL" id="CP029194">
    <property type="protein sequence ID" value="QES20451.1"/>
    <property type="molecule type" value="Genomic_DNA"/>
</dbReference>
<dbReference type="GO" id="GO:0003677">
    <property type="term" value="F:DNA binding"/>
    <property type="evidence" value="ECO:0007669"/>
    <property type="project" value="InterPro"/>
</dbReference>
<evidence type="ECO:0000256" key="1">
    <source>
        <dbReference type="SAM" id="MobiDB-lite"/>
    </source>
</evidence>
<evidence type="ECO:0000313" key="3">
    <source>
        <dbReference type="Proteomes" id="UP000324106"/>
    </source>
</evidence>
<proteinExistence type="predicted"/>
<feature type="compositionally biased region" description="Acidic residues" evidence="1">
    <location>
        <begin position="257"/>
        <end position="266"/>
    </location>
</feature>
<gene>
    <name evidence="2" type="ORF">DEJ46_16085</name>
</gene>
<name>A0A5P2AU84_STRVZ</name>
<feature type="compositionally biased region" description="Basic and acidic residues" evidence="1">
    <location>
        <begin position="237"/>
        <end position="256"/>
    </location>
</feature>
<protein>
    <submittedName>
        <fullName evidence="2">Uncharacterized protein</fullName>
    </submittedName>
</protein>
<dbReference type="InterPro" id="IPR001387">
    <property type="entry name" value="Cro/C1-type_HTH"/>
</dbReference>
<sequence>MPVPGSTGQPSAEEWAAELEAAPTFGVALGERLQRIRDDDEVTAEDIARTGQRLGLSWHRPTVGQIEKGKRGISAVELLLLPLIYGRPLQDLLPQGTVWLTGEVAARRDAILANVSSPVRGAGMAPGQWHLKGIDMDETVRNVERMVVQVMARWPAGAEHNPNPDEAESKAAKRLNTTPEYVAYAARERWGRGLAAERDARLAERTDLPGASRALQAARGHVTRALLTELEPAIRDYEKNRIDPDGPYEWVRRDGSEPEAGESEDG</sequence>
<dbReference type="Gene3D" id="1.10.260.40">
    <property type="entry name" value="lambda repressor-like DNA-binding domains"/>
    <property type="match status" value="1"/>
</dbReference>
<dbReference type="AlphaFoldDB" id="A0A5P2AU84"/>
<accession>A0A5P2AU84</accession>
<dbReference type="InterPro" id="IPR010982">
    <property type="entry name" value="Lambda_DNA-bd_dom_sf"/>
</dbReference>
<dbReference type="Proteomes" id="UP000324106">
    <property type="component" value="Chromosome"/>
</dbReference>
<evidence type="ECO:0000313" key="2">
    <source>
        <dbReference type="EMBL" id="QES20451.1"/>
    </source>
</evidence>
<dbReference type="CDD" id="cd00093">
    <property type="entry name" value="HTH_XRE"/>
    <property type="match status" value="1"/>
</dbReference>
<feature type="region of interest" description="Disordered" evidence="1">
    <location>
        <begin position="237"/>
        <end position="266"/>
    </location>
</feature>